<dbReference type="GO" id="GO:0009062">
    <property type="term" value="P:fatty acid catabolic process"/>
    <property type="evidence" value="ECO:0007669"/>
    <property type="project" value="TreeGrafter"/>
</dbReference>
<evidence type="ECO:0000256" key="10">
    <source>
        <dbReference type="ARBA" id="ARBA00048052"/>
    </source>
</evidence>
<name>A0AAV6ZM14_ENGPU</name>
<keyword evidence="7" id="KW-0443">Lipid metabolism</keyword>
<evidence type="ECO:0000256" key="7">
    <source>
        <dbReference type="ARBA" id="ARBA00023098"/>
    </source>
</evidence>
<evidence type="ECO:0000256" key="30">
    <source>
        <dbReference type="ARBA" id="ARBA00052709"/>
    </source>
</evidence>
<comment type="catalytic activity">
    <reaction evidence="30">
        <text>N-(5Z,8Z,11Z,14Z)-eicosatetraenoyl-glycine + H2O = (5Z,8Z,11Z,14Z)-eicosatetraenoate + glycine</text>
        <dbReference type="Rhea" id="RHEA:64108"/>
        <dbReference type="ChEBI" id="CHEBI:15377"/>
        <dbReference type="ChEBI" id="CHEBI:32395"/>
        <dbReference type="ChEBI" id="CHEBI:57305"/>
        <dbReference type="ChEBI" id="CHEBI:59002"/>
    </reaction>
    <physiologicalReaction direction="left-to-right" evidence="30">
        <dbReference type="Rhea" id="RHEA:64109"/>
    </physiologicalReaction>
</comment>
<evidence type="ECO:0000256" key="28">
    <source>
        <dbReference type="ARBA" id="ARBA00052514"/>
    </source>
</evidence>
<keyword evidence="6" id="KW-0442">Lipid degradation</keyword>
<dbReference type="GO" id="GO:0004040">
    <property type="term" value="F:amidase activity"/>
    <property type="evidence" value="ECO:0007669"/>
    <property type="project" value="TreeGrafter"/>
</dbReference>
<reference evidence="41" key="1">
    <citation type="thesis" date="2020" institute="ProQuest LLC" country="789 East Eisenhower Parkway, Ann Arbor, MI, USA">
        <title>Comparative Genomics and Chromosome Evolution.</title>
        <authorList>
            <person name="Mudd A.B."/>
        </authorList>
    </citation>
    <scope>NUCLEOTIDE SEQUENCE</scope>
    <source>
        <strain evidence="41">237g6f4</strain>
        <tissue evidence="41">Blood</tissue>
    </source>
</reference>
<dbReference type="InterPro" id="IPR023631">
    <property type="entry name" value="Amidase_dom"/>
</dbReference>
<evidence type="ECO:0000256" key="31">
    <source>
        <dbReference type="ARBA" id="ARBA00052818"/>
    </source>
</evidence>
<dbReference type="InterPro" id="IPR052096">
    <property type="entry name" value="Endocannabinoid_amidase"/>
</dbReference>
<evidence type="ECO:0000256" key="1">
    <source>
        <dbReference type="ARBA" id="ARBA00000208"/>
    </source>
</evidence>
<comment type="catalytic activity">
    <reaction evidence="9">
        <text>2-(5Z,8Z,11Z,14Z-eicosatetraenoyl)-glycerol + H2O = glycerol + (5Z,8Z,11Z,14Z)-eicosatetraenoate + H(+)</text>
        <dbReference type="Rhea" id="RHEA:26132"/>
        <dbReference type="ChEBI" id="CHEBI:15377"/>
        <dbReference type="ChEBI" id="CHEBI:15378"/>
        <dbReference type="ChEBI" id="CHEBI:17754"/>
        <dbReference type="ChEBI" id="CHEBI:32395"/>
        <dbReference type="ChEBI" id="CHEBI:52392"/>
    </reaction>
    <physiologicalReaction direction="left-to-right" evidence="9">
        <dbReference type="Rhea" id="RHEA:26133"/>
    </physiologicalReaction>
</comment>
<dbReference type="AlphaFoldDB" id="A0AAV6ZM14"/>
<keyword evidence="39" id="KW-0175">Coiled coil</keyword>
<comment type="catalytic activity">
    <reaction evidence="32">
        <text>(8Z,11Z,14Z)-eicosatrienamide + H2O = (8Z,11Z,14Z)-eicosatrienoate + NH4(+)</text>
        <dbReference type="Rhea" id="RHEA:62996"/>
        <dbReference type="ChEBI" id="CHEBI:15377"/>
        <dbReference type="ChEBI" id="CHEBI:28938"/>
        <dbReference type="ChEBI" id="CHEBI:71589"/>
        <dbReference type="ChEBI" id="CHEBI:146163"/>
    </reaction>
    <physiologicalReaction direction="left-to-right" evidence="32">
        <dbReference type="Rhea" id="RHEA:62997"/>
    </physiologicalReaction>
</comment>
<comment type="catalytic activity">
    <reaction evidence="14">
        <text>1-O-methyl-(5Z,8Z,11Z,14Z)-eicosatetraenoate + H2O = methanol + (5Z,8Z,11Z,14Z)-eicosatetraenoate + H(+)</text>
        <dbReference type="Rhea" id="RHEA:63052"/>
        <dbReference type="ChEBI" id="CHEBI:15377"/>
        <dbReference type="ChEBI" id="CHEBI:15378"/>
        <dbReference type="ChEBI" id="CHEBI:17790"/>
        <dbReference type="ChEBI" id="CHEBI:32395"/>
        <dbReference type="ChEBI" id="CHEBI:78033"/>
    </reaction>
    <physiologicalReaction direction="left-to-right" evidence="14">
        <dbReference type="Rhea" id="RHEA:63053"/>
    </physiologicalReaction>
</comment>
<evidence type="ECO:0000256" key="17">
    <source>
        <dbReference type="ARBA" id="ARBA00051200"/>
    </source>
</evidence>
<dbReference type="Gene3D" id="3.90.1300.10">
    <property type="entry name" value="Amidase signature (AS) domain"/>
    <property type="match status" value="1"/>
</dbReference>
<feature type="active site" description="Acyl-ester intermediate" evidence="38">
    <location>
        <position position="249"/>
    </location>
</feature>
<evidence type="ECO:0000256" key="25">
    <source>
        <dbReference type="ARBA" id="ARBA00052426"/>
    </source>
</evidence>
<evidence type="ECO:0000256" key="35">
    <source>
        <dbReference type="ARBA" id="ARBA00077111"/>
    </source>
</evidence>
<evidence type="ECO:0000256" key="32">
    <source>
        <dbReference type="ARBA" id="ARBA00052857"/>
    </source>
</evidence>
<comment type="catalytic activity">
    <reaction evidence="18">
        <text>(11Z)-eicosenamide + H2O = (11Z)-eicosenoate + NH4(+)</text>
        <dbReference type="Rhea" id="RHEA:63120"/>
        <dbReference type="ChEBI" id="CHEBI:15377"/>
        <dbReference type="ChEBI" id="CHEBI:28938"/>
        <dbReference type="ChEBI" id="CHEBI:32426"/>
        <dbReference type="ChEBI" id="CHEBI:146167"/>
    </reaction>
    <physiologicalReaction direction="left-to-right" evidence="18">
        <dbReference type="Rhea" id="RHEA:63121"/>
    </physiologicalReaction>
</comment>
<evidence type="ECO:0000256" key="11">
    <source>
        <dbReference type="ARBA" id="ARBA00048606"/>
    </source>
</evidence>
<feature type="active site" description="Charge relay system" evidence="38">
    <location>
        <position position="225"/>
    </location>
</feature>
<evidence type="ECO:0000256" key="12">
    <source>
        <dbReference type="ARBA" id="ARBA00050294"/>
    </source>
</evidence>
<comment type="catalytic activity">
    <reaction evidence="27">
        <text>(6Z)-octadecenamide + H2O = (6Z)-octadecenoate + NH4(+)</text>
        <dbReference type="Rhea" id="RHEA:63008"/>
        <dbReference type="ChEBI" id="CHEBI:15377"/>
        <dbReference type="ChEBI" id="CHEBI:28938"/>
        <dbReference type="ChEBI" id="CHEBI:32375"/>
        <dbReference type="ChEBI" id="CHEBI:146168"/>
    </reaction>
    <physiologicalReaction direction="left-to-right" evidence="27">
        <dbReference type="Rhea" id="RHEA:63009"/>
    </physiologicalReaction>
</comment>
<dbReference type="SUPFAM" id="SSF75304">
    <property type="entry name" value="Amidase signature (AS) enzymes"/>
    <property type="match status" value="1"/>
</dbReference>
<accession>A0AAV6ZM14</accession>
<comment type="catalytic activity">
    <reaction evidence="26">
        <text>N-docosanoyl-ethanolamine + H2O = docosanoate + ethanolamine</text>
        <dbReference type="Rhea" id="RHEA:63128"/>
        <dbReference type="ChEBI" id="CHEBI:15377"/>
        <dbReference type="ChEBI" id="CHEBI:23858"/>
        <dbReference type="ChEBI" id="CHEBI:57603"/>
        <dbReference type="ChEBI" id="CHEBI:146186"/>
    </reaction>
    <physiologicalReaction direction="left-to-right" evidence="26">
        <dbReference type="Rhea" id="RHEA:63129"/>
    </physiologicalReaction>
</comment>
<evidence type="ECO:0000256" key="15">
    <source>
        <dbReference type="ARBA" id="ARBA00050766"/>
    </source>
</evidence>
<evidence type="ECO:0000256" key="36">
    <source>
        <dbReference type="ARBA" id="ARBA00077157"/>
    </source>
</evidence>
<feature type="domain" description="Amidase" evidence="40">
    <location>
        <begin position="102"/>
        <end position="570"/>
    </location>
</feature>
<evidence type="ECO:0000256" key="14">
    <source>
        <dbReference type="ARBA" id="ARBA00050481"/>
    </source>
</evidence>
<dbReference type="Proteomes" id="UP000824782">
    <property type="component" value="Unassembled WGS sequence"/>
</dbReference>
<dbReference type="EMBL" id="WNYA01000091">
    <property type="protein sequence ID" value="KAG8550076.1"/>
    <property type="molecule type" value="Genomic_DNA"/>
</dbReference>
<comment type="catalytic activity">
    <reaction evidence="12">
        <text>N-(5Z,8Z,11Z,14Z-eicosatetraenoyl)-L-serine + H2O = (5Z,8Z,11Z,14Z)-eicosatetraenoate + L-serine</text>
        <dbReference type="Rhea" id="RHEA:64116"/>
        <dbReference type="ChEBI" id="CHEBI:15377"/>
        <dbReference type="ChEBI" id="CHEBI:32395"/>
        <dbReference type="ChEBI" id="CHEBI:33384"/>
        <dbReference type="ChEBI" id="CHEBI:149697"/>
    </reaction>
    <physiologicalReaction direction="left-to-right" evidence="12">
        <dbReference type="Rhea" id="RHEA:64117"/>
    </physiologicalReaction>
</comment>
<dbReference type="PIRSF" id="PIRSF001221">
    <property type="entry name" value="Amidase_fungi"/>
    <property type="match status" value="1"/>
</dbReference>
<dbReference type="EC" id="3.5.1.99" evidence="3"/>
<evidence type="ECO:0000256" key="8">
    <source>
        <dbReference type="ARBA" id="ARBA00047450"/>
    </source>
</evidence>
<evidence type="ECO:0000256" key="22">
    <source>
        <dbReference type="ARBA" id="ARBA00051914"/>
    </source>
</evidence>
<evidence type="ECO:0000256" key="23">
    <source>
        <dbReference type="ARBA" id="ARBA00052289"/>
    </source>
</evidence>
<evidence type="ECO:0000256" key="27">
    <source>
        <dbReference type="ARBA" id="ARBA00052512"/>
    </source>
</evidence>
<dbReference type="Pfam" id="PF01425">
    <property type="entry name" value="Amidase"/>
    <property type="match status" value="1"/>
</dbReference>
<evidence type="ECO:0000256" key="2">
    <source>
        <dbReference type="ARBA" id="ARBA00009199"/>
    </source>
</evidence>
<protein>
    <recommendedName>
        <fullName evidence="34">Fatty-acid amide hydrolase 1</fullName>
        <ecNumber evidence="3">3.5.1.99</ecNumber>
    </recommendedName>
    <alternativeName>
        <fullName evidence="37">Anandamide amidohydrolase 1</fullName>
    </alternativeName>
    <alternativeName>
        <fullName evidence="35">Fatty acid ester hydrolase</fullName>
    </alternativeName>
    <alternativeName>
        <fullName evidence="36">Oleamide hydrolase 1</fullName>
    </alternativeName>
</protein>
<evidence type="ECO:0000256" key="39">
    <source>
        <dbReference type="SAM" id="Coils"/>
    </source>
</evidence>
<evidence type="ECO:0000256" key="19">
    <source>
        <dbReference type="ARBA" id="ARBA00051346"/>
    </source>
</evidence>
<evidence type="ECO:0000256" key="21">
    <source>
        <dbReference type="ARBA" id="ARBA00051492"/>
    </source>
</evidence>
<keyword evidence="42" id="KW-1185">Reference proteome</keyword>
<evidence type="ECO:0000256" key="4">
    <source>
        <dbReference type="ARBA" id="ARBA00022553"/>
    </source>
</evidence>
<evidence type="ECO:0000256" key="20">
    <source>
        <dbReference type="ARBA" id="ARBA00051454"/>
    </source>
</evidence>
<evidence type="ECO:0000256" key="33">
    <source>
        <dbReference type="ARBA" id="ARBA00052906"/>
    </source>
</evidence>
<dbReference type="GO" id="GO:0017064">
    <property type="term" value="F:fatty acid amide hydrolase activity"/>
    <property type="evidence" value="ECO:0007669"/>
    <property type="project" value="UniProtKB-EC"/>
</dbReference>
<organism evidence="41 42">
    <name type="scientific">Engystomops pustulosus</name>
    <name type="common">Tungara frog</name>
    <name type="synonym">Physalaemus pustulosus</name>
    <dbReference type="NCBI Taxonomy" id="76066"/>
    <lineage>
        <taxon>Eukaryota</taxon>
        <taxon>Metazoa</taxon>
        <taxon>Chordata</taxon>
        <taxon>Craniata</taxon>
        <taxon>Vertebrata</taxon>
        <taxon>Euteleostomi</taxon>
        <taxon>Amphibia</taxon>
        <taxon>Batrachia</taxon>
        <taxon>Anura</taxon>
        <taxon>Neobatrachia</taxon>
        <taxon>Hyloidea</taxon>
        <taxon>Leptodactylidae</taxon>
        <taxon>Leiuperinae</taxon>
        <taxon>Engystomops</taxon>
    </lineage>
</organism>
<comment type="catalytic activity">
    <reaction evidence="11">
        <text>N-(5Z,8Z,11Z,14Z-eicosatetraenoyl)-ethanolamine + H2O = ethanolamine + (5Z,8Z,11Z,14Z)-eicosatetraenoate</text>
        <dbReference type="Rhea" id="RHEA:26136"/>
        <dbReference type="ChEBI" id="CHEBI:2700"/>
        <dbReference type="ChEBI" id="CHEBI:15377"/>
        <dbReference type="ChEBI" id="CHEBI:32395"/>
        <dbReference type="ChEBI" id="CHEBI:57603"/>
        <dbReference type="EC" id="3.5.1.99"/>
    </reaction>
    <physiologicalReaction direction="left-to-right" evidence="11">
        <dbReference type="Rhea" id="RHEA:26137"/>
    </physiologicalReaction>
</comment>
<comment type="catalytic activity">
    <reaction evidence="17">
        <text>(5Z,8Z,11Z,14Z)-eicosatetraenamide + H2O = (5Z,8Z,11Z,14Z)-eicosatetraenoate + NH4(+)</text>
        <dbReference type="Rhea" id="RHEA:63016"/>
        <dbReference type="ChEBI" id="CHEBI:15377"/>
        <dbReference type="ChEBI" id="CHEBI:28938"/>
        <dbReference type="ChEBI" id="CHEBI:32395"/>
        <dbReference type="ChEBI" id="CHEBI:137830"/>
    </reaction>
    <physiologicalReaction direction="left-to-right" evidence="17">
        <dbReference type="Rhea" id="RHEA:63017"/>
    </physiologicalReaction>
</comment>
<keyword evidence="5" id="KW-0378">Hydrolase</keyword>
<comment type="catalytic activity">
    <reaction evidence="22">
        <text>N-docosanoyl-taurine + H2O = docosanoate + taurine</text>
        <dbReference type="Rhea" id="RHEA:63156"/>
        <dbReference type="ChEBI" id="CHEBI:15377"/>
        <dbReference type="ChEBI" id="CHEBI:23858"/>
        <dbReference type="ChEBI" id="CHEBI:146196"/>
        <dbReference type="ChEBI" id="CHEBI:507393"/>
    </reaction>
    <physiologicalReaction direction="left-to-right" evidence="22">
        <dbReference type="Rhea" id="RHEA:63157"/>
    </physiologicalReaction>
</comment>
<evidence type="ECO:0000256" key="16">
    <source>
        <dbReference type="ARBA" id="ARBA00050992"/>
    </source>
</evidence>
<evidence type="ECO:0000256" key="34">
    <source>
        <dbReference type="ARBA" id="ARBA00073178"/>
    </source>
</evidence>
<evidence type="ECO:0000256" key="9">
    <source>
        <dbReference type="ARBA" id="ARBA00047476"/>
    </source>
</evidence>
<comment type="catalytic activity">
    <reaction evidence="24">
        <text>(9Z,12Z,15Z)-octadecatrienamide + H2O = (9Z,12Z,15Z)-octadecatrienoate + NH4(+)</text>
        <dbReference type="Rhea" id="RHEA:62976"/>
        <dbReference type="ChEBI" id="CHEBI:15377"/>
        <dbReference type="ChEBI" id="CHEBI:28938"/>
        <dbReference type="ChEBI" id="CHEBI:32387"/>
        <dbReference type="ChEBI" id="CHEBI:142684"/>
    </reaction>
    <physiologicalReaction direction="left-to-right" evidence="24">
        <dbReference type="Rhea" id="RHEA:62977"/>
    </physiologicalReaction>
</comment>
<evidence type="ECO:0000256" key="18">
    <source>
        <dbReference type="ARBA" id="ARBA00051311"/>
    </source>
</evidence>
<comment type="catalytic activity">
    <reaction evidence="1">
        <text>(9Z)-octadecenamide + H2O = (9Z)-octadecenoate + NH4(+)</text>
        <dbReference type="Rhea" id="RHEA:26506"/>
        <dbReference type="ChEBI" id="CHEBI:15377"/>
        <dbReference type="ChEBI" id="CHEBI:28938"/>
        <dbReference type="ChEBI" id="CHEBI:30823"/>
        <dbReference type="ChEBI" id="CHEBI:116314"/>
        <dbReference type="EC" id="3.5.1.99"/>
    </reaction>
    <physiologicalReaction direction="left-to-right" evidence="1">
        <dbReference type="Rhea" id="RHEA:26507"/>
    </physiologicalReaction>
</comment>
<comment type="catalytic activity">
    <reaction evidence="33">
        <text>(15Z)-tetracosenamide + H2O = (15Z)-tetracosenoate + NH4(+)</text>
        <dbReference type="Rhea" id="RHEA:63028"/>
        <dbReference type="ChEBI" id="CHEBI:15377"/>
        <dbReference type="ChEBI" id="CHEBI:28938"/>
        <dbReference type="ChEBI" id="CHEBI:32392"/>
        <dbReference type="ChEBI" id="CHEBI:146166"/>
    </reaction>
    <physiologicalReaction direction="left-to-right" evidence="33">
        <dbReference type="Rhea" id="RHEA:63029"/>
    </physiologicalReaction>
</comment>
<evidence type="ECO:0000256" key="29">
    <source>
        <dbReference type="ARBA" id="ARBA00052634"/>
    </source>
</evidence>
<gene>
    <name evidence="41" type="ORF">GDO81_028960</name>
</gene>
<evidence type="ECO:0000256" key="38">
    <source>
        <dbReference type="PIRSR" id="PIRSR001221-1"/>
    </source>
</evidence>
<dbReference type="PANTHER" id="PTHR45847:SF8">
    <property type="entry name" value="FATTY ACID AMIDE HYDROLASE-RELATED"/>
    <property type="match status" value="1"/>
</dbReference>
<keyword evidence="4" id="KW-0597">Phosphoprotein</keyword>
<comment type="catalytic activity">
    <reaction evidence="21">
        <text>N-tetracosanoyl-taurine + H2O = tetracosanoate + taurine</text>
        <dbReference type="Rhea" id="RHEA:63140"/>
        <dbReference type="ChEBI" id="CHEBI:15377"/>
        <dbReference type="ChEBI" id="CHEBI:31014"/>
        <dbReference type="ChEBI" id="CHEBI:132049"/>
        <dbReference type="ChEBI" id="CHEBI:507393"/>
    </reaction>
    <physiologicalReaction direction="left-to-right" evidence="21">
        <dbReference type="Rhea" id="RHEA:63141"/>
    </physiologicalReaction>
</comment>
<comment type="catalytic activity">
    <reaction evidence="23">
        <text>N-(9Z-octadecenoyl)-taurine + H2O = taurine + (9Z)-octadecenoate</text>
        <dbReference type="Rhea" id="RHEA:63148"/>
        <dbReference type="ChEBI" id="CHEBI:15377"/>
        <dbReference type="ChEBI" id="CHEBI:30823"/>
        <dbReference type="ChEBI" id="CHEBI:146191"/>
        <dbReference type="ChEBI" id="CHEBI:507393"/>
    </reaction>
    <physiologicalReaction direction="left-to-right" evidence="23">
        <dbReference type="Rhea" id="RHEA:63149"/>
    </physiologicalReaction>
</comment>
<comment type="catalytic activity">
    <reaction evidence="13">
        <text>(11Z,14Z)-eicosadienamide + H2O = (11Z,14Z)-eicosadienoate + NH4(+)</text>
        <dbReference type="Rhea" id="RHEA:63004"/>
        <dbReference type="ChEBI" id="CHEBI:15377"/>
        <dbReference type="ChEBI" id="CHEBI:28938"/>
        <dbReference type="ChEBI" id="CHEBI:77220"/>
        <dbReference type="ChEBI" id="CHEBI:146165"/>
    </reaction>
    <physiologicalReaction direction="left-to-right" evidence="13">
        <dbReference type="Rhea" id="RHEA:63005"/>
    </physiologicalReaction>
</comment>
<evidence type="ECO:0000256" key="3">
    <source>
        <dbReference type="ARBA" id="ARBA00012112"/>
    </source>
</evidence>
<proteinExistence type="inferred from homology"/>
<sequence>MMQEKVLEFLEQRPPEWRLVASAGCVLAASFFGLRWRKRRQIQKRMEEERKRRAESERHMRRELRDFHKQNPAVDSKKILELPLLELIEKLKDDSLTPETVLYSYVEKALEVNDDLNCVTVFLTDCKEQLKNLRAERVRGPLYGVPVTIKEHVGYQGHPSTCGLVQYLDVLDKEDSVMVSVLKKQGAIVFAKTNVPQTLLCYETSNPIYGLTVNPHNRAKGAGGSSGGEGALIVAGGSILGIGTDLGGSIRLPSSFCGIPGFKPTPERMSLGGVRSCIDGMTAVPLCIGPMARDVDSLVLSMKAFWCDKMFHLDPSIPPICFNEETFSSISSLRIGYYEEDGYFQPNPGMRRVLLEAKQLLEAAGHQLVPFRPPRVNTIYEMFIKAMVGDGGRTLADKFNNNVVDPNLADSYLMYTMPRVLKRLLGFLLRPIFPRISSHIYSACGPRSLKDHWAERIELEDYRDEFIREWRRLSLDVVLCPMLSPAFNIGYPGKMLAPLSYTMIYNILRFPAGVVPFGRVTAEDEEELKRHRGYNNDPWDKLFKKAVEDGLGMPLSVQCAALPYQDEICLRLMKEIETLHSRHLKR</sequence>
<dbReference type="InterPro" id="IPR036928">
    <property type="entry name" value="AS_sf"/>
</dbReference>
<comment type="catalytic activity">
    <reaction evidence="29">
        <text>N-tricosanoyl-taurine + H2O = tricosanoate + taurine</text>
        <dbReference type="Rhea" id="RHEA:63164"/>
        <dbReference type="ChEBI" id="CHEBI:15377"/>
        <dbReference type="ChEBI" id="CHEBI:79007"/>
        <dbReference type="ChEBI" id="CHEBI:146197"/>
        <dbReference type="ChEBI" id="CHEBI:507393"/>
    </reaction>
    <physiologicalReaction direction="left-to-right" evidence="29">
        <dbReference type="Rhea" id="RHEA:63165"/>
    </physiologicalReaction>
</comment>
<dbReference type="FunFam" id="3.90.1300.10:FF:000001">
    <property type="entry name" value="Fatty-acid amide hydrolase 1"/>
    <property type="match status" value="1"/>
</dbReference>
<comment type="catalytic activity">
    <reaction evidence="20">
        <text>N-octadecanoyl ethanolamine + H2O = octadecanoate + ethanolamine</text>
        <dbReference type="Rhea" id="RHEA:63124"/>
        <dbReference type="ChEBI" id="CHEBI:15377"/>
        <dbReference type="ChEBI" id="CHEBI:25629"/>
        <dbReference type="ChEBI" id="CHEBI:57603"/>
        <dbReference type="ChEBI" id="CHEBI:85299"/>
    </reaction>
    <physiologicalReaction direction="left-to-right" evidence="20">
        <dbReference type="Rhea" id="RHEA:63125"/>
    </physiologicalReaction>
</comment>
<comment type="caution">
    <text evidence="41">The sequence shown here is derived from an EMBL/GenBank/DDBJ whole genome shotgun (WGS) entry which is preliminary data.</text>
</comment>
<comment type="catalytic activity">
    <reaction evidence="31">
        <text>(11Z,14Z,17Z)-eicosatrienamide + H2O = (11Z,14Z,17Z)-eicosatrienoate + NH4(+)</text>
        <dbReference type="Rhea" id="RHEA:63000"/>
        <dbReference type="ChEBI" id="CHEBI:15377"/>
        <dbReference type="ChEBI" id="CHEBI:28938"/>
        <dbReference type="ChEBI" id="CHEBI:77223"/>
        <dbReference type="ChEBI" id="CHEBI:146164"/>
    </reaction>
    <physiologicalReaction direction="left-to-right" evidence="31">
        <dbReference type="Rhea" id="RHEA:63001"/>
    </physiologicalReaction>
</comment>
<evidence type="ECO:0000259" key="40">
    <source>
        <dbReference type="Pfam" id="PF01425"/>
    </source>
</evidence>
<comment type="catalytic activity">
    <reaction evidence="19">
        <text>N-(9Z-hexadecenoyl) ethanolamine + H2O = (9Z)-hexadecenoate + ethanolamine</text>
        <dbReference type="Rhea" id="RHEA:35563"/>
        <dbReference type="ChEBI" id="CHEBI:15377"/>
        <dbReference type="ChEBI" id="CHEBI:32372"/>
        <dbReference type="ChEBI" id="CHEBI:57603"/>
        <dbReference type="ChEBI" id="CHEBI:71465"/>
    </reaction>
    <physiologicalReaction direction="left-to-right" evidence="19">
        <dbReference type="Rhea" id="RHEA:35564"/>
    </physiologicalReaction>
</comment>
<evidence type="ECO:0000256" key="13">
    <source>
        <dbReference type="ARBA" id="ARBA00050403"/>
    </source>
</evidence>
<evidence type="ECO:0000256" key="24">
    <source>
        <dbReference type="ARBA" id="ARBA00052337"/>
    </source>
</evidence>
<feature type="coiled-coil region" evidence="39">
    <location>
        <begin position="39"/>
        <end position="66"/>
    </location>
</feature>
<evidence type="ECO:0000256" key="5">
    <source>
        <dbReference type="ARBA" id="ARBA00022801"/>
    </source>
</evidence>
<evidence type="ECO:0000256" key="6">
    <source>
        <dbReference type="ARBA" id="ARBA00022963"/>
    </source>
</evidence>
<comment type="catalytic activity">
    <reaction evidence="10">
        <text>N-(9Z-octadecenoyl) ethanolamine + H2O = ethanolamine + (9Z)-octadecenoate</text>
        <dbReference type="Rhea" id="RHEA:45060"/>
        <dbReference type="ChEBI" id="CHEBI:15377"/>
        <dbReference type="ChEBI" id="CHEBI:30823"/>
        <dbReference type="ChEBI" id="CHEBI:57603"/>
        <dbReference type="ChEBI" id="CHEBI:71466"/>
    </reaction>
    <physiologicalReaction direction="left-to-right" evidence="10">
        <dbReference type="Rhea" id="RHEA:45061"/>
    </physiologicalReaction>
</comment>
<comment type="catalytic activity">
    <reaction evidence="8">
        <text>(9Z)-octadecenoate + glycine = N-(9Z-octadecenoyl)glycine + H2O</text>
        <dbReference type="Rhea" id="RHEA:51316"/>
        <dbReference type="ChEBI" id="CHEBI:15377"/>
        <dbReference type="ChEBI" id="CHEBI:30823"/>
        <dbReference type="ChEBI" id="CHEBI:57305"/>
        <dbReference type="ChEBI" id="CHEBI:133992"/>
    </reaction>
    <physiologicalReaction direction="right-to-left" evidence="8">
        <dbReference type="Rhea" id="RHEA:51318"/>
    </physiologicalReaction>
</comment>
<evidence type="ECO:0000256" key="26">
    <source>
        <dbReference type="ARBA" id="ARBA00052458"/>
    </source>
</evidence>
<dbReference type="PANTHER" id="PTHR45847">
    <property type="entry name" value="FATTY ACID AMIDE HYDROLASE"/>
    <property type="match status" value="1"/>
</dbReference>
<evidence type="ECO:0000313" key="42">
    <source>
        <dbReference type="Proteomes" id="UP000824782"/>
    </source>
</evidence>
<comment type="similarity">
    <text evidence="2">Belongs to the amidase family.</text>
</comment>
<comment type="catalytic activity">
    <reaction evidence="15">
        <text>tetradecamide + H2O = tetradecanoate + NH4(+)</text>
        <dbReference type="Rhea" id="RHEA:62992"/>
        <dbReference type="ChEBI" id="CHEBI:15377"/>
        <dbReference type="ChEBI" id="CHEBI:28938"/>
        <dbReference type="ChEBI" id="CHEBI:30807"/>
        <dbReference type="ChEBI" id="CHEBI:137125"/>
    </reaction>
    <physiologicalReaction direction="left-to-right" evidence="15">
        <dbReference type="Rhea" id="RHEA:62993"/>
    </physiologicalReaction>
</comment>
<comment type="catalytic activity">
    <reaction evidence="28">
        <text>N-(15Z-tetracosenoyl)-taurine + H2O = (15Z)-tetracosenoate + taurine</text>
        <dbReference type="Rhea" id="RHEA:63160"/>
        <dbReference type="ChEBI" id="CHEBI:15377"/>
        <dbReference type="ChEBI" id="CHEBI:32392"/>
        <dbReference type="ChEBI" id="CHEBI:146198"/>
        <dbReference type="ChEBI" id="CHEBI:507393"/>
    </reaction>
    <physiologicalReaction direction="left-to-right" evidence="28">
        <dbReference type="Rhea" id="RHEA:63161"/>
    </physiologicalReaction>
</comment>
<evidence type="ECO:0000256" key="37">
    <source>
        <dbReference type="ARBA" id="ARBA00077216"/>
    </source>
</evidence>
<comment type="catalytic activity">
    <reaction evidence="25">
        <text>(9Z,12Z)-octadecadienamide + H2O = (9Z,12Z)-octadecadienoate + NH4(+)</text>
        <dbReference type="Rhea" id="RHEA:63020"/>
        <dbReference type="ChEBI" id="CHEBI:15377"/>
        <dbReference type="ChEBI" id="CHEBI:28938"/>
        <dbReference type="ChEBI" id="CHEBI:30245"/>
        <dbReference type="ChEBI" id="CHEBI:82984"/>
    </reaction>
    <physiologicalReaction direction="left-to-right" evidence="25">
        <dbReference type="Rhea" id="RHEA:63021"/>
    </physiologicalReaction>
</comment>
<evidence type="ECO:0000313" key="41">
    <source>
        <dbReference type="EMBL" id="KAG8550076.1"/>
    </source>
</evidence>
<feature type="active site" description="Charge relay system" evidence="38">
    <location>
        <position position="150"/>
    </location>
</feature>
<comment type="catalytic activity">
    <reaction evidence="16">
        <text>N-(15Z-tetracosenoyl)-ethanolamine + H2O = (15Z)-tetracosenoate + ethanolamine</text>
        <dbReference type="Rhea" id="RHEA:63144"/>
        <dbReference type="ChEBI" id="CHEBI:15377"/>
        <dbReference type="ChEBI" id="CHEBI:32392"/>
        <dbReference type="ChEBI" id="CHEBI:57603"/>
        <dbReference type="ChEBI" id="CHEBI:146187"/>
    </reaction>
    <physiologicalReaction direction="left-to-right" evidence="16">
        <dbReference type="Rhea" id="RHEA:63145"/>
    </physiologicalReaction>
</comment>